<comment type="caution">
    <text evidence="9">The sequence shown here is derived from an EMBL/GenBank/DDBJ whole genome shotgun (WGS) entry which is preliminary data.</text>
</comment>
<dbReference type="Pfam" id="PF00483">
    <property type="entry name" value="NTP_transferase"/>
    <property type="match status" value="1"/>
</dbReference>
<evidence type="ECO:0000313" key="10">
    <source>
        <dbReference type="Proteomes" id="UP000005580"/>
    </source>
</evidence>
<dbReference type="Gene3D" id="3.40.50.1000">
    <property type="entry name" value="HAD superfamily/HAD-like"/>
    <property type="match status" value="1"/>
</dbReference>
<evidence type="ECO:0000256" key="1">
    <source>
        <dbReference type="ARBA" id="ARBA00004496"/>
    </source>
</evidence>
<dbReference type="NCBIfam" id="TIGR00213">
    <property type="entry name" value="GmhB_yaeD"/>
    <property type="match status" value="1"/>
</dbReference>
<dbReference type="RefSeq" id="WP_004369944.1">
    <property type="nucleotide sequence ID" value="NZ_GL833119.1"/>
</dbReference>
<dbReference type="AlphaFoldDB" id="E7RRH0"/>
<dbReference type="SUPFAM" id="SSF53448">
    <property type="entry name" value="Nucleotide-diphospho-sugar transferases"/>
    <property type="match status" value="1"/>
</dbReference>
<evidence type="ECO:0000256" key="3">
    <source>
        <dbReference type="ARBA" id="ARBA00022490"/>
    </source>
</evidence>
<dbReference type="InterPro" id="IPR029044">
    <property type="entry name" value="Nucleotide-diphossugar_trans"/>
</dbReference>
<comment type="subcellular location">
    <subcellularLocation>
        <location evidence="1">Cytoplasm</location>
    </subcellularLocation>
</comment>
<dbReference type="NCBIfam" id="TIGR01656">
    <property type="entry name" value="Histidinol-ppas"/>
    <property type="match status" value="1"/>
</dbReference>
<dbReference type="InterPro" id="IPR006549">
    <property type="entry name" value="HAD-SF_hydro_IIIA"/>
</dbReference>
<keyword evidence="10" id="KW-1185">Reference proteome</keyword>
<dbReference type="InterPro" id="IPR006543">
    <property type="entry name" value="Histidinol-phos"/>
</dbReference>
<reference evidence="9" key="1">
    <citation type="submission" date="2011-01" db="EMBL/GenBank/DDBJ databases">
        <authorList>
            <person name="Muzny D."/>
            <person name="Qin X."/>
            <person name="Buhay C."/>
            <person name="Dugan-Rocha S."/>
            <person name="Ding Y."/>
            <person name="Chen G."/>
            <person name="Hawes A."/>
            <person name="Holder M."/>
            <person name="Jhangiani S."/>
            <person name="Johnson A."/>
            <person name="Khan Z."/>
            <person name="Li Z."/>
            <person name="Liu W."/>
            <person name="Liu X."/>
            <person name="Perez L."/>
            <person name="Shen H."/>
            <person name="Wang Q."/>
            <person name="Watt J."/>
            <person name="Xi L."/>
            <person name="Xin Y."/>
            <person name="Zhou J."/>
            <person name="Deng J."/>
            <person name="Jiang H."/>
            <person name="Liu Y."/>
            <person name="Qu J."/>
            <person name="Song X.-Z."/>
            <person name="Zhang L."/>
            <person name="Villasana D."/>
            <person name="Johnson A."/>
            <person name="Liu J."/>
            <person name="Liyanage D."/>
            <person name="Lorensuhewa L."/>
            <person name="Robinson T."/>
            <person name="Song A."/>
            <person name="Song B.-B."/>
            <person name="Dinh H."/>
            <person name="Thornton R."/>
            <person name="Coyle M."/>
            <person name="Francisco L."/>
            <person name="Jackson L."/>
            <person name="Javaid M."/>
            <person name="Korchina V."/>
            <person name="Kovar C."/>
            <person name="Mata R."/>
            <person name="Mathew T."/>
            <person name="Ngo R."/>
            <person name="Nguyen L."/>
            <person name="Nguyen N."/>
            <person name="Okwuonu G."/>
            <person name="Ongeri F."/>
            <person name="Pham C."/>
            <person name="Simmons D."/>
            <person name="Wilczek-Boney K."/>
            <person name="Hale W."/>
            <person name="Jakkamsetti A."/>
            <person name="Pham P."/>
            <person name="Ruth R."/>
            <person name="San Lucas F."/>
            <person name="Warren J."/>
            <person name="Zhang J."/>
            <person name="Zhao Z."/>
            <person name="Zhou C."/>
            <person name="Zhu D."/>
            <person name="Lee S."/>
            <person name="Bess C."/>
            <person name="Blankenburg K."/>
            <person name="Forbes L."/>
            <person name="Fu Q."/>
            <person name="Gubbala S."/>
            <person name="Hirani K."/>
            <person name="Jayaseelan J.C."/>
            <person name="Lara F."/>
            <person name="Munidasa M."/>
            <person name="Palculict T."/>
            <person name="Patil S."/>
            <person name="Pu L.-L."/>
            <person name="Saada N."/>
            <person name="Tang L."/>
            <person name="Weissenberger G."/>
            <person name="Zhu Y."/>
            <person name="Hemphill L."/>
            <person name="Shang Y."/>
            <person name="Youmans B."/>
            <person name="Ayvaz T."/>
            <person name="Ross M."/>
            <person name="Santibanez J."/>
            <person name="Aqrawi P."/>
            <person name="Gross S."/>
            <person name="Joshi V."/>
            <person name="Fowler G."/>
            <person name="Nazareth L."/>
            <person name="Reid J."/>
            <person name="Worley K."/>
            <person name="Petrosino J."/>
            <person name="Highlander S."/>
            <person name="Gibbs R."/>
        </authorList>
    </citation>
    <scope>NUCLEOTIDE SEQUENCE [LARGE SCALE GENOMIC DNA]</scope>
    <source>
        <strain evidence="9">ATCC 33269</strain>
    </source>
</reference>
<dbReference type="Gene3D" id="3.90.550.10">
    <property type="entry name" value="Spore Coat Polysaccharide Biosynthesis Protein SpsA, Chain A"/>
    <property type="match status" value="1"/>
</dbReference>
<keyword evidence="5" id="KW-0378">Hydrolase</keyword>
<dbReference type="Pfam" id="PF13242">
    <property type="entry name" value="Hydrolase_like"/>
    <property type="match status" value="1"/>
</dbReference>
<dbReference type="InterPro" id="IPR036412">
    <property type="entry name" value="HAD-like_sf"/>
</dbReference>
<dbReference type="SUPFAM" id="SSF56784">
    <property type="entry name" value="HAD-like"/>
    <property type="match status" value="1"/>
</dbReference>
<dbReference type="HOGENOM" id="CLU_028110_0_0_10"/>
<evidence type="ECO:0000256" key="7">
    <source>
        <dbReference type="ARBA" id="ARBA00031828"/>
    </source>
</evidence>
<keyword evidence="3" id="KW-0963">Cytoplasm</keyword>
<dbReference type="GO" id="GO:0005975">
    <property type="term" value="P:carbohydrate metabolic process"/>
    <property type="evidence" value="ECO:0007669"/>
    <property type="project" value="InterPro"/>
</dbReference>
<name>E7RRH0_9BACT</name>
<gene>
    <name evidence="9" type="primary">gmhB</name>
    <name evidence="9" type="ORF">HMPREF0663_11771</name>
</gene>
<dbReference type="InterPro" id="IPR023214">
    <property type="entry name" value="HAD_sf"/>
</dbReference>
<accession>E7RRH0</accession>
<dbReference type="InterPro" id="IPR005835">
    <property type="entry name" value="NTP_transferase_dom"/>
</dbReference>
<proteinExistence type="inferred from homology"/>
<evidence type="ECO:0000256" key="5">
    <source>
        <dbReference type="ARBA" id="ARBA00022801"/>
    </source>
</evidence>
<dbReference type="eggNOG" id="COG0241">
    <property type="taxonomic scope" value="Bacteria"/>
</dbReference>
<feature type="domain" description="Nucleotidyl transferase" evidence="8">
    <location>
        <begin position="2"/>
        <end position="231"/>
    </location>
</feature>
<dbReference type="eggNOG" id="COG1208">
    <property type="taxonomic scope" value="Bacteria"/>
</dbReference>
<keyword evidence="4" id="KW-0479">Metal-binding</keyword>
<comment type="similarity">
    <text evidence="2">Belongs to the GmhB family.</text>
</comment>
<evidence type="ECO:0000256" key="2">
    <source>
        <dbReference type="ARBA" id="ARBA00005628"/>
    </source>
</evidence>
<organism evidence="9 10">
    <name type="scientific">Hoylesella oralis ATCC 33269</name>
    <dbReference type="NCBI Taxonomy" id="873533"/>
    <lineage>
        <taxon>Bacteria</taxon>
        <taxon>Pseudomonadati</taxon>
        <taxon>Bacteroidota</taxon>
        <taxon>Bacteroidia</taxon>
        <taxon>Bacteroidales</taxon>
        <taxon>Prevotellaceae</taxon>
        <taxon>Hoylesella</taxon>
    </lineage>
</organism>
<evidence type="ECO:0000313" key="9">
    <source>
        <dbReference type="EMBL" id="EFZ36858.1"/>
    </source>
</evidence>
<dbReference type="GO" id="GO:0005737">
    <property type="term" value="C:cytoplasm"/>
    <property type="evidence" value="ECO:0007669"/>
    <property type="project" value="UniProtKB-SubCell"/>
</dbReference>
<keyword evidence="6" id="KW-0119">Carbohydrate metabolism</keyword>
<dbReference type="STRING" id="28134.SAMN05444288_1410"/>
<dbReference type="InterPro" id="IPR004446">
    <property type="entry name" value="Heptose_bisP_phosphatase"/>
</dbReference>
<dbReference type="EMBL" id="AEPE02000005">
    <property type="protein sequence ID" value="EFZ36858.1"/>
    <property type="molecule type" value="Genomic_DNA"/>
</dbReference>
<dbReference type="Proteomes" id="UP000005580">
    <property type="component" value="Unassembled WGS sequence"/>
</dbReference>
<sequence>MKVIIIAGGQGTRIASVNKEIPKAMIPVCGKPVLERQIEMAKKYGYSEFIFLIGYLGNQIQEYFGDGSKWNIHIDYYHENRPLGTAGALAEIKDLLSNDFFIFYGDTIMDIDMNRMLDYHFSHHADATLFVHPNDHPFDSDIVILGKDNRIKNFAHKPHSKNFISHNIVNAALFIFNKKIINLIERGKKTHIEKDIFPKCIKKNMKLYGYVSSEYVKDMGTPKRYYAVCHDWETGRVQALNMDHKRKAVFLDRDGVLNIDNGLVFTLDKMELIEQVEKGLNYIHQKGYLAIIVTNQSVIARNLCTFNELDTINAKMETLLGKKHTYIDALYFCPHHPDSGYPEERKEYKIQCECRKPAPGLLLKAAKELNINLAESIMIGDRESDISAGTNAHVKRSILIPTNIPGALLTALKKEI</sequence>
<evidence type="ECO:0000256" key="6">
    <source>
        <dbReference type="ARBA" id="ARBA00023277"/>
    </source>
</evidence>
<protein>
    <recommendedName>
        <fullName evidence="7">D,D-heptose 1,7-bisphosphate phosphatase</fullName>
    </recommendedName>
</protein>
<evidence type="ECO:0000259" key="8">
    <source>
        <dbReference type="Pfam" id="PF00483"/>
    </source>
</evidence>
<evidence type="ECO:0000256" key="4">
    <source>
        <dbReference type="ARBA" id="ARBA00022723"/>
    </source>
</evidence>
<dbReference type="CDD" id="cd07503">
    <property type="entry name" value="HAD_HisB-N"/>
    <property type="match status" value="1"/>
</dbReference>
<dbReference type="InterPro" id="IPR050486">
    <property type="entry name" value="Mannose-1P_guanyltransferase"/>
</dbReference>
<dbReference type="NCBIfam" id="TIGR01662">
    <property type="entry name" value="HAD-SF-IIIA"/>
    <property type="match status" value="1"/>
</dbReference>
<dbReference type="CDD" id="cd04181">
    <property type="entry name" value="NTP_transferase"/>
    <property type="match status" value="1"/>
</dbReference>
<dbReference type="GO" id="GO:0046872">
    <property type="term" value="F:metal ion binding"/>
    <property type="evidence" value="ECO:0007669"/>
    <property type="project" value="UniProtKB-KW"/>
</dbReference>
<dbReference type="PANTHER" id="PTHR22572">
    <property type="entry name" value="SUGAR-1-PHOSPHATE GUANYL TRANSFERASE"/>
    <property type="match status" value="1"/>
</dbReference>
<dbReference type="GO" id="GO:0016791">
    <property type="term" value="F:phosphatase activity"/>
    <property type="evidence" value="ECO:0007669"/>
    <property type="project" value="InterPro"/>
</dbReference>